<dbReference type="Proteomes" id="UP000678243">
    <property type="component" value="Unassembled WGS sequence"/>
</dbReference>
<organism evidence="1 2">
    <name type="scientific">Microbacterium paraoxydans</name>
    <dbReference type="NCBI Taxonomy" id="199592"/>
    <lineage>
        <taxon>Bacteria</taxon>
        <taxon>Bacillati</taxon>
        <taxon>Actinomycetota</taxon>
        <taxon>Actinomycetes</taxon>
        <taxon>Micrococcales</taxon>
        <taxon>Microbacteriaceae</taxon>
        <taxon>Microbacterium</taxon>
    </lineage>
</organism>
<proteinExistence type="predicted"/>
<dbReference type="RefSeq" id="WP_211543160.1">
    <property type="nucleotide sequence ID" value="NZ_JAGTUK010000002.1"/>
</dbReference>
<keyword evidence="2" id="KW-1185">Reference proteome</keyword>
<evidence type="ECO:0000313" key="1">
    <source>
        <dbReference type="EMBL" id="MBS0024385.1"/>
    </source>
</evidence>
<reference evidence="1 2" key="1">
    <citation type="submission" date="2021-04" db="EMBL/GenBank/DDBJ databases">
        <title>Whole genome analysis of root endophytic bacterium Microbacterium paraoxydans ku-mp colonizing RP-bio226 rice variety.</title>
        <authorList>
            <person name="Ulaganathan K."/>
            <person name="Latha B."/>
        </authorList>
    </citation>
    <scope>NUCLEOTIDE SEQUENCE [LARGE SCALE GENOMIC DNA]</scope>
    <source>
        <strain evidence="2">ku-mp</strain>
    </source>
</reference>
<evidence type="ECO:0000313" key="2">
    <source>
        <dbReference type="Proteomes" id="UP000678243"/>
    </source>
</evidence>
<comment type="caution">
    <text evidence="1">The sequence shown here is derived from an EMBL/GenBank/DDBJ whole genome shotgun (WGS) entry which is preliminary data.</text>
</comment>
<accession>A0ABS5INF0</accession>
<protein>
    <submittedName>
        <fullName evidence="1">Uncharacterized protein</fullName>
    </submittedName>
</protein>
<sequence length="75" mass="8016">MTTSDTLPVPLAAALDRHEHAWLAESRHTTSEGVVLYVRCIGCGTRRVDVAPHPHLPPRALSRPIGVTSADAIAP</sequence>
<gene>
    <name evidence="1" type="ORF">KE274_09700</name>
</gene>
<name>A0ABS5INF0_9MICO</name>
<dbReference type="EMBL" id="JAGTUK010000002">
    <property type="protein sequence ID" value="MBS0024385.1"/>
    <property type="molecule type" value="Genomic_DNA"/>
</dbReference>